<dbReference type="Proteomes" id="UP000243499">
    <property type="component" value="Chromosome 9"/>
</dbReference>
<name>A0A2T8I640_9POAL</name>
<reference evidence="1" key="1">
    <citation type="submission" date="2018-04" db="EMBL/GenBank/DDBJ databases">
        <title>WGS assembly of Panicum hallii.</title>
        <authorList>
            <person name="Lovell J."/>
            <person name="Jenkins J."/>
            <person name="Lowry D."/>
            <person name="Mamidi S."/>
            <person name="Sreedasyam A."/>
            <person name="Weng X."/>
            <person name="Barry K."/>
            <person name="Bonette J."/>
            <person name="Campitelli B."/>
            <person name="Daum C."/>
            <person name="Gordon S."/>
            <person name="Gould B."/>
            <person name="Lipzen A."/>
            <person name="Macqueen A."/>
            <person name="Palacio-Mejia J."/>
            <person name="Plott C."/>
            <person name="Shakirov E."/>
            <person name="Shu S."/>
            <person name="Yoshinaga Y."/>
            <person name="Zane M."/>
            <person name="Rokhsar D."/>
            <person name="Grimwood J."/>
            <person name="Schmutz J."/>
            <person name="Juenger T."/>
        </authorList>
    </citation>
    <scope>NUCLEOTIDE SEQUENCE [LARGE SCALE GENOMIC DNA]</scope>
    <source>
        <strain evidence="1">FIL2</strain>
    </source>
</reference>
<dbReference type="AntiFam" id="ANF00039">
    <property type="entry name" value="Antisense to SRP RNA"/>
</dbReference>
<sequence length="54" mass="5507">MVVCSVGPWACSGPVVQQPVILPPLEAGSDRCSVKASLTPFLPTSGPGRPKAFA</sequence>
<proteinExistence type="predicted"/>
<dbReference type="AlphaFoldDB" id="A0A2T8I640"/>
<protein>
    <submittedName>
        <fullName evidence="1">Uncharacterized protein</fullName>
    </submittedName>
</protein>
<dbReference type="Gramene" id="PVH33123">
    <property type="protein sequence ID" value="PVH33123"/>
    <property type="gene ID" value="PAHAL_9G573800"/>
</dbReference>
<gene>
    <name evidence="1" type="ORF">PAHAL_9G573800</name>
</gene>
<dbReference type="EMBL" id="CM008054">
    <property type="protein sequence ID" value="PVH33123.1"/>
    <property type="molecule type" value="Genomic_DNA"/>
</dbReference>
<accession>A0A2T8I640</accession>
<evidence type="ECO:0000313" key="1">
    <source>
        <dbReference type="EMBL" id="PVH33123.1"/>
    </source>
</evidence>
<organism evidence="1">
    <name type="scientific">Panicum hallii</name>
    <dbReference type="NCBI Taxonomy" id="206008"/>
    <lineage>
        <taxon>Eukaryota</taxon>
        <taxon>Viridiplantae</taxon>
        <taxon>Streptophyta</taxon>
        <taxon>Embryophyta</taxon>
        <taxon>Tracheophyta</taxon>
        <taxon>Spermatophyta</taxon>
        <taxon>Magnoliopsida</taxon>
        <taxon>Liliopsida</taxon>
        <taxon>Poales</taxon>
        <taxon>Poaceae</taxon>
        <taxon>PACMAD clade</taxon>
        <taxon>Panicoideae</taxon>
        <taxon>Panicodae</taxon>
        <taxon>Paniceae</taxon>
        <taxon>Panicinae</taxon>
        <taxon>Panicum</taxon>
        <taxon>Panicum sect. Panicum</taxon>
    </lineage>
</organism>